<gene>
    <name evidence="2" type="ORF">C4A77_13415</name>
    <name evidence="1" type="ORF">O0554_15140</name>
</gene>
<evidence type="ECO:0000313" key="4">
    <source>
        <dbReference type="Proteomes" id="UP001077662"/>
    </source>
</evidence>
<reference evidence="1" key="2">
    <citation type="submission" date="2022-09" db="EMBL/GenBank/DDBJ databases">
        <title>Genome analysis and characterization of larvicidal activity of Brevibacillus strains.</title>
        <authorList>
            <person name="Patrusheva E.V."/>
            <person name="Izotova A.O."/>
            <person name="Toshchakov S.V."/>
            <person name="Sineoky S.P."/>
        </authorList>
    </citation>
    <scope>NUCLEOTIDE SEQUENCE</scope>
    <source>
        <strain evidence="1">VKPM_B-13247</strain>
    </source>
</reference>
<dbReference type="RefSeq" id="WP_104032150.1">
    <property type="nucleotide sequence ID" value="NZ_JANSGW010000019.1"/>
</dbReference>
<proteinExistence type="predicted"/>
<organism evidence="1 4">
    <name type="scientific">Brevibacillus laterosporus</name>
    <name type="common">Bacillus laterosporus</name>
    <dbReference type="NCBI Taxonomy" id="1465"/>
    <lineage>
        <taxon>Bacteria</taxon>
        <taxon>Bacillati</taxon>
        <taxon>Bacillota</taxon>
        <taxon>Bacilli</taxon>
        <taxon>Bacillales</taxon>
        <taxon>Paenibacillaceae</taxon>
        <taxon>Brevibacillus</taxon>
    </lineage>
</organism>
<dbReference type="EMBL" id="JAPTNE010000019">
    <property type="protein sequence ID" value="MCZ0808230.1"/>
    <property type="molecule type" value="Genomic_DNA"/>
</dbReference>
<dbReference type="EMBL" id="PRKQ01000015">
    <property type="protein sequence ID" value="PPB02034.1"/>
    <property type="molecule type" value="Genomic_DNA"/>
</dbReference>
<dbReference type="Proteomes" id="UP000239759">
    <property type="component" value="Unassembled WGS sequence"/>
</dbReference>
<evidence type="ECO:0008006" key="5">
    <source>
        <dbReference type="Google" id="ProtNLM"/>
    </source>
</evidence>
<protein>
    <recommendedName>
        <fullName evidence="5">Peptidyl-prolyl cis-trans isomerase</fullName>
    </recommendedName>
</protein>
<name>A0AAP3GC98_BRELA</name>
<evidence type="ECO:0000313" key="3">
    <source>
        <dbReference type="Proteomes" id="UP000239759"/>
    </source>
</evidence>
<dbReference type="Proteomes" id="UP001077662">
    <property type="component" value="Unassembled WGS sequence"/>
</dbReference>
<sequence>MADVIVVKGAVEFPITIDPSVWVFDDRKFELSTYMEQDNLELLETQRYIRGAALHWEKEMKEGSTPPSQRKSLVEERKVLEGDYAIKFAPFLENAKPYANATTLRIHREQEDYVDVSLEKSKQIILQFSKDGRPIQEKGPVFLYFPEDLHENKQPLNNITMFEILL</sequence>
<dbReference type="AlphaFoldDB" id="A0AAP3GC98"/>
<reference evidence="2 3" key="1">
    <citation type="submission" date="2018-02" db="EMBL/GenBank/DDBJ databases">
        <title>Comparative analysis of genomes of three Brevibacillus laterosporus strains producers of potent antimicrobials isolated from silage.</title>
        <authorList>
            <person name="Kojic M."/>
            <person name="Miljkovic M."/>
            <person name="Studholme D."/>
            <person name="Filipic B."/>
        </authorList>
    </citation>
    <scope>NUCLEOTIDE SEQUENCE [LARGE SCALE GENOMIC DNA]</scope>
    <source>
        <strain evidence="2 3">BGSP11</strain>
    </source>
</reference>
<accession>A0AAP3GC98</accession>
<evidence type="ECO:0000313" key="1">
    <source>
        <dbReference type="EMBL" id="MCZ0808230.1"/>
    </source>
</evidence>
<evidence type="ECO:0000313" key="2">
    <source>
        <dbReference type="EMBL" id="PPB02034.1"/>
    </source>
</evidence>
<comment type="caution">
    <text evidence="1">The sequence shown here is derived from an EMBL/GenBank/DDBJ whole genome shotgun (WGS) entry which is preliminary data.</text>
</comment>